<evidence type="ECO:0000313" key="21">
    <source>
        <dbReference type="EMBL" id="GKU85868.1"/>
    </source>
</evidence>
<dbReference type="GO" id="GO:0005524">
    <property type="term" value="F:ATP binding"/>
    <property type="evidence" value="ECO:0007669"/>
    <property type="project" value="UniProtKB-UniRule"/>
</dbReference>
<dbReference type="Gene3D" id="3.30.200.20">
    <property type="entry name" value="Phosphorylase Kinase, domain 1"/>
    <property type="match status" value="1"/>
</dbReference>
<keyword evidence="11 16" id="KW-0067">ATP-binding</keyword>
<evidence type="ECO:0000256" key="16">
    <source>
        <dbReference type="PROSITE-ProRule" id="PRU10141"/>
    </source>
</evidence>
<gene>
    <name evidence="21" type="ORF">SLEP1_g482</name>
</gene>
<dbReference type="SMART" id="SM00220">
    <property type="entry name" value="S_TKc"/>
    <property type="match status" value="1"/>
</dbReference>
<keyword evidence="14" id="KW-0675">Receptor</keyword>
<feature type="binding site" evidence="16">
    <location>
        <position position="238"/>
    </location>
    <ligand>
        <name>ATP</name>
        <dbReference type="ChEBI" id="CHEBI:30616"/>
    </ligand>
</feature>
<evidence type="ECO:0000256" key="19">
    <source>
        <dbReference type="SAM" id="SignalP"/>
    </source>
</evidence>
<dbReference type="FunFam" id="1.10.510.10:FF:000240">
    <property type="entry name" value="Lectin-domain containing receptor kinase A4.3"/>
    <property type="match status" value="1"/>
</dbReference>
<keyword evidence="6 18" id="KW-0812">Transmembrane</keyword>
<dbReference type="InterPro" id="IPR011009">
    <property type="entry name" value="Kinase-like_dom_sf"/>
</dbReference>
<evidence type="ECO:0000256" key="9">
    <source>
        <dbReference type="ARBA" id="ARBA00022741"/>
    </source>
</evidence>
<comment type="similarity">
    <text evidence="3">In the C-terminal section; belongs to the protein kinase superfamily. Ser/Thr protein kinase family.</text>
</comment>
<dbReference type="Pfam" id="PF00069">
    <property type="entry name" value="Pkinase"/>
    <property type="match status" value="1"/>
</dbReference>
<dbReference type="Gene3D" id="1.10.510.10">
    <property type="entry name" value="Transferase(Phosphotransferase) domain 1"/>
    <property type="match status" value="1"/>
</dbReference>
<dbReference type="InterPro" id="IPR050528">
    <property type="entry name" value="L-type_Lectin-RKs"/>
</dbReference>
<evidence type="ECO:0000256" key="8">
    <source>
        <dbReference type="ARBA" id="ARBA00022734"/>
    </source>
</evidence>
<dbReference type="PROSITE" id="PS00108">
    <property type="entry name" value="PROTEIN_KINASE_ST"/>
    <property type="match status" value="1"/>
</dbReference>
<feature type="compositionally biased region" description="Pro residues" evidence="17">
    <location>
        <begin position="103"/>
        <end position="112"/>
    </location>
</feature>
<dbReference type="SUPFAM" id="SSF56112">
    <property type="entry name" value="Protein kinase-like (PK-like)"/>
    <property type="match status" value="1"/>
</dbReference>
<feature type="signal peptide" evidence="19">
    <location>
        <begin position="1"/>
        <end position="23"/>
    </location>
</feature>
<comment type="similarity">
    <text evidence="2">In the N-terminal section; belongs to the leguminous lectin family.</text>
</comment>
<evidence type="ECO:0000256" key="13">
    <source>
        <dbReference type="ARBA" id="ARBA00023136"/>
    </source>
</evidence>
<protein>
    <recommendedName>
        <fullName evidence="20">Protein kinase domain-containing protein</fullName>
    </recommendedName>
</protein>
<feature type="transmembrane region" description="Helical" evidence="18">
    <location>
        <begin position="146"/>
        <end position="168"/>
    </location>
</feature>
<keyword evidence="15" id="KW-0325">Glycoprotein</keyword>
<feature type="compositionally biased region" description="Pro residues" evidence="17">
    <location>
        <begin position="79"/>
        <end position="93"/>
    </location>
</feature>
<dbReference type="FunFam" id="3.30.200.20:FF:000168">
    <property type="entry name" value="L-type lectin-domain containing receptor kinase IX.1"/>
    <property type="match status" value="1"/>
</dbReference>
<feature type="domain" description="Protein kinase" evidence="20">
    <location>
        <begin position="209"/>
        <end position="520"/>
    </location>
</feature>
<evidence type="ECO:0000256" key="12">
    <source>
        <dbReference type="ARBA" id="ARBA00022989"/>
    </source>
</evidence>
<evidence type="ECO:0000313" key="22">
    <source>
        <dbReference type="Proteomes" id="UP001054252"/>
    </source>
</evidence>
<dbReference type="GO" id="GO:0005886">
    <property type="term" value="C:plasma membrane"/>
    <property type="evidence" value="ECO:0007669"/>
    <property type="project" value="UniProtKB-SubCell"/>
</dbReference>
<dbReference type="PROSITE" id="PS00107">
    <property type="entry name" value="PROTEIN_KINASE_ATP"/>
    <property type="match status" value="1"/>
</dbReference>
<proteinExistence type="inferred from homology"/>
<dbReference type="AlphaFoldDB" id="A0AAV5HAS7"/>
<keyword evidence="4" id="KW-1003">Cell membrane</keyword>
<evidence type="ECO:0000256" key="3">
    <source>
        <dbReference type="ARBA" id="ARBA00010217"/>
    </source>
</evidence>
<organism evidence="21 22">
    <name type="scientific">Rubroshorea leprosula</name>
    <dbReference type="NCBI Taxonomy" id="152421"/>
    <lineage>
        <taxon>Eukaryota</taxon>
        <taxon>Viridiplantae</taxon>
        <taxon>Streptophyta</taxon>
        <taxon>Embryophyta</taxon>
        <taxon>Tracheophyta</taxon>
        <taxon>Spermatophyta</taxon>
        <taxon>Magnoliopsida</taxon>
        <taxon>eudicotyledons</taxon>
        <taxon>Gunneridae</taxon>
        <taxon>Pentapetalae</taxon>
        <taxon>rosids</taxon>
        <taxon>malvids</taxon>
        <taxon>Malvales</taxon>
        <taxon>Dipterocarpaceae</taxon>
        <taxon>Rubroshorea</taxon>
    </lineage>
</organism>
<evidence type="ECO:0000256" key="18">
    <source>
        <dbReference type="SAM" id="Phobius"/>
    </source>
</evidence>
<evidence type="ECO:0000256" key="15">
    <source>
        <dbReference type="ARBA" id="ARBA00023180"/>
    </source>
</evidence>
<evidence type="ECO:0000256" key="2">
    <source>
        <dbReference type="ARBA" id="ARBA00008536"/>
    </source>
</evidence>
<keyword evidence="10" id="KW-0418">Kinase</keyword>
<keyword evidence="12 18" id="KW-1133">Transmembrane helix</keyword>
<dbReference type="EMBL" id="BPVZ01000001">
    <property type="protein sequence ID" value="GKU85868.1"/>
    <property type="molecule type" value="Genomic_DNA"/>
</dbReference>
<evidence type="ECO:0000256" key="4">
    <source>
        <dbReference type="ARBA" id="ARBA00022475"/>
    </source>
</evidence>
<evidence type="ECO:0000256" key="11">
    <source>
        <dbReference type="ARBA" id="ARBA00022840"/>
    </source>
</evidence>
<comment type="subcellular location">
    <subcellularLocation>
        <location evidence="1">Cell membrane</location>
        <topology evidence="1">Single-pass type I membrane protein</topology>
    </subcellularLocation>
</comment>
<evidence type="ECO:0000256" key="6">
    <source>
        <dbReference type="ARBA" id="ARBA00022692"/>
    </source>
</evidence>
<evidence type="ECO:0000256" key="17">
    <source>
        <dbReference type="SAM" id="MobiDB-lite"/>
    </source>
</evidence>
<feature type="chain" id="PRO_5043371921" description="Protein kinase domain-containing protein" evidence="19">
    <location>
        <begin position="24"/>
        <end position="520"/>
    </location>
</feature>
<evidence type="ECO:0000256" key="10">
    <source>
        <dbReference type="ARBA" id="ARBA00022777"/>
    </source>
</evidence>
<evidence type="ECO:0000256" key="1">
    <source>
        <dbReference type="ARBA" id="ARBA00004251"/>
    </source>
</evidence>
<dbReference type="PROSITE" id="PS50011">
    <property type="entry name" value="PROTEIN_KINASE_DOM"/>
    <property type="match status" value="1"/>
</dbReference>
<evidence type="ECO:0000256" key="14">
    <source>
        <dbReference type="ARBA" id="ARBA00023170"/>
    </source>
</evidence>
<sequence length="520" mass="56862">MHNIAVTLCFLGFALLTLFVTTGAPNTIRSSTNCTSEGCNSTSSCTGAGDCQTNASCTIEGNKKTCTTIVNATSSSRTPPSPSLSPPTNPADPPIVGVAPHVQPDPFPPTSQSPPTNHTAPPIIGDAPHGPPDPFPPEGKKKQTGLPIRIIIAMFALMLGLGFILLFFSWRKQNKNEDVLPIDVSFGDEFGLGPREFSYDELSKATKNFADEEKLGQGGFGAVYKGFLRDSNTNVAVKRVSRGSRQGIKEYASEIKIISRLRHKNLVKLVGWCHEKELLLAYEFMPSGSLDSHLFKGRSLLPWEIRYKIVQGIASALLYLHEEGDFYVLHRDIKASNIMLDSAFNPKLGDFGLARLVDHKKESQTTLLAGTIGYIAPECHITGKTGKESDVYSFGVVALEIACGRKSIEPTFEEQQASLVAWVWEAYGNQTLLGVADKKLSSYFNVKEMECLLIVGLWCAHPCRGMRPSIRQAIQVLNFEAVLPNLRSKMPIPNYNYNDNPGPSTIKISEPSSMSITIPR</sequence>
<evidence type="ECO:0000256" key="5">
    <source>
        <dbReference type="ARBA" id="ARBA00022679"/>
    </source>
</evidence>
<dbReference type="InterPro" id="IPR000719">
    <property type="entry name" value="Prot_kinase_dom"/>
</dbReference>
<keyword evidence="5" id="KW-0808">Transferase</keyword>
<name>A0AAV5HAS7_9ROSI</name>
<feature type="region of interest" description="Disordered" evidence="17">
    <location>
        <begin position="73"/>
        <end position="141"/>
    </location>
</feature>
<accession>A0AAV5HAS7</accession>
<dbReference type="GO" id="GO:0002229">
    <property type="term" value="P:defense response to oomycetes"/>
    <property type="evidence" value="ECO:0007669"/>
    <property type="project" value="UniProtKB-ARBA"/>
</dbReference>
<dbReference type="CDD" id="cd14066">
    <property type="entry name" value="STKc_IRAK"/>
    <property type="match status" value="1"/>
</dbReference>
<keyword evidence="7 19" id="KW-0732">Signal</keyword>
<dbReference type="PANTHER" id="PTHR27007">
    <property type="match status" value="1"/>
</dbReference>
<keyword evidence="9 16" id="KW-0547">Nucleotide-binding</keyword>
<keyword evidence="8" id="KW-0430">Lectin</keyword>
<keyword evidence="13 18" id="KW-0472">Membrane</keyword>
<evidence type="ECO:0000256" key="7">
    <source>
        <dbReference type="ARBA" id="ARBA00022729"/>
    </source>
</evidence>
<dbReference type="InterPro" id="IPR008271">
    <property type="entry name" value="Ser/Thr_kinase_AS"/>
</dbReference>
<evidence type="ECO:0000259" key="20">
    <source>
        <dbReference type="PROSITE" id="PS50011"/>
    </source>
</evidence>
<keyword evidence="22" id="KW-1185">Reference proteome</keyword>
<dbReference type="GO" id="GO:0004672">
    <property type="term" value="F:protein kinase activity"/>
    <property type="evidence" value="ECO:0007669"/>
    <property type="project" value="InterPro"/>
</dbReference>
<comment type="caution">
    <text evidence="21">The sequence shown here is derived from an EMBL/GenBank/DDBJ whole genome shotgun (WGS) entry which is preliminary data.</text>
</comment>
<dbReference type="Proteomes" id="UP001054252">
    <property type="component" value="Unassembled WGS sequence"/>
</dbReference>
<reference evidence="21 22" key="1">
    <citation type="journal article" date="2021" name="Commun. Biol.">
        <title>The genome of Shorea leprosula (Dipterocarpaceae) highlights the ecological relevance of drought in aseasonal tropical rainforests.</title>
        <authorList>
            <person name="Ng K.K.S."/>
            <person name="Kobayashi M.J."/>
            <person name="Fawcett J.A."/>
            <person name="Hatakeyama M."/>
            <person name="Paape T."/>
            <person name="Ng C.H."/>
            <person name="Ang C.C."/>
            <person name="Tnah L.H."/>
            <person name="Lee C.T."/>
            <person name="Nishiyama T."/>
            <person name="Sese J."/>
            <person name="O'Brien M.J."/>
            <person name="Copetti D."/>
            <person name="Mohd Noor M.I."/>
            <person name="Ong R.C."/>
            <person name="Putra M."/>
            <person name="Sireger I.Z."/>
            <person name="Indrioko S."/>
            <person name="Kosugi Y."/>
            <person name="Izuno A."/>
            <person name="Isagi Y."/>
            <person name="Lee S.L."/>
            <person name="Shimizu K.K."/>
        </authorList>
    </citation>
    <scope>NUCLEOTIDE SEQUENCE [LARGE SCALE GENOMIC DNA]</scope>
    <source>
        <strain evidence="21">214</strain>
    </source>
</reference>
<dbReference type="InterPro" id="IPR017441">
    <property type="entry name" value="Protein_kinase_ATP_BS"/>
</dbReference>
<dbReference type="GO" id="GO:0030246">
    <property type="term" value="F:carbohydrate binding"/>
    <property type="evidence" value="ECO:0007669"/>
    <property type="project" value="UniProtKB-KW"/>
</dbReference>